<sequence>MITIKVLPDRESDRRTCWYYGPEFMKRISRATARKLCGMYPLPDMGSEMCVARSLGQARLFVQNVSGDFYLASPSDRSERWPEIFGVEVRYA</sequence>
<name>A0A7U4SSM9_9BURK</name>
<protein>
    <submittedName>
        <fullName evidence="1">Uncharacterized protein</fullName>
    </submittedName>
</protein>
<organism evidence="1 2">
    <name type="scientific">Burkholderia humptydooensis</name>
    <dbReference type="NCBI Taxonomy" id="430531"/>
    <lineage>
        <taxon>Bacteria</taxon>
        <taxon>Pseudomonadati</taxon>
        <taxon>Pseudomonadota</taxon>
        <taxon>Betaproteobacteria</taxon>
        <taxon>Burkholderiales</taxon>
        <taxon>Burkholderiaceae</taxon>
        <taxon>Burkholderia</taxon>
        <taxon>pseudomallei group</taxon>
    </lineage>
</organism>
<evidence type="ECO:0000313" key="2">
    <source>
        <dbReference type="Proteomes" id="UP000594943"/>
    </source>
</evidence>
<dbReference type="KEGG" id="bhg:I6G56_08675"/>
<gene>
    <name evidence="1" type="ORF">I6G56_08675</name>
</gene>
<dbReference type="Proteomes" id="UP000594943">
    <property type="component" value="Chromosome 1"/>
</dbReference>
<accession>A0A7T2U3N8</accession>
<dbReference type="EMBL" id="CP065686">
    <property type="protein sequence ID" value="QPS45112.1"/>
    <property type="molecule type" value="Genomic_DNA"/>
</dbReference>
<reference evidence="1 2" key="1">
    <citation type="submission" date="2020-12" db="EMBL/GenBank/DDBJ databases">
        <title>FDA dAtabase for Regulatory Grade micrObial Sequences (FDA-ARGOS): Supporting development and validation of Infectious Disease Dx tests.</title>
        <authorList>
            <person name="Nelson B."/>
            <person name="Plummer A."/>
            <person name="Tallon L."/>
            <person name="Sadzewicz L."/>
            <person name="Zhao X."/>
            <person name="Boylan J."/>
            <person name="Ott S."/>
            <person name="Bowen H."/>
            <person name="Vavikolanu K."/>
            <person name="Mehta A."/>
            <person name="Aluvathingal J."/>
            <person name="Nadendla S."/>
            <person name="Myers T."/>
            <person name="Yan Y."/>
            <person name="Sichtig H."/>
        </authorList>
    </citation>
    <scope>NUCLEOTIDE SEQUENCE [LARGE SCALE GENOMIC DNA]</scope>
    <source>
        <strain evidence="1 2">FDAARGOS_899</strain>
    </source>
</reference>
<dbReference type="RefSeq" id="WP_006026375.1">
    <property type="nucleotide sequence ID" value="NZ_CP013380.1"/>
</dbReference>
<evidence type="ECO:0000313" key="1">
    <source>
        <dbReference type="EMBL" id="QPS45112.1"/>
    </source>
</evidence>
<dbReference type="AlphaFoldDB" id="A0A7U4SSM9"/>
<proteinExistence type="predicted"/>
<accession>A0A7U4SSM9</accession>